<dbReference type="GeneID" id="87823166"/>
<dbReference type="AlphaFoldDB" id="A0AAN6TTF8"/>
<proteinExistence type="predicted"/>
<dbReference type="Proteomes" id="UP001302602">
    <property type="component" value="Unassembled WGS sequence"/>
</dbReference>
<reference evidence="2" key="2">
    <citation type="submission" date="2023-05" db="EMBL/GenBank/DDBJ databases">
        <authorList>
            <consortium name="Lawrence Berkeley National Laboratory"/>
            <person name="Steindorff A."/>
            <person name="Hensen N."/>
            <person name="Bonometti L."/>
            <person name="Westerberg I."/>
            <person name="Brannstrom I.O."/>
            <person name="Guillou S."/>
            <person name="Cros-Aarteil S."/>
            <person name="Calhoun S."/>
            <person name="Haridas S."/>
            <person name="Kuo A."/>
            <person name="Mondo S."/>
            <person name="Pangilinan J."/>
            <person name="Riley R."/>
            <person name="Labutti K."/>
            <person name="Andreopoulos B."/>
            <person name="Lipzen A."/>
            <person name="Chen C."/>
            <person name="Yanf M."/>
            <person name="Daum C."/>
            <person name="Ng V."/>
            <person name="Clum A."/>
            <person name="Ohm R."/>
            <person name="Martin F."/>
            <person name="Silar P."/>
            <person name="Natvig D."/>
            <person name="Lalanne C."/>
            <person name="Gautier V."/>
            <person name="Ament-Velasquez S.L."/>
            <person name="Kruys A."/>
            <person name="Hutchinson M.I."/>
            <person name="Powell A.J."/>
            <person name="Barry K."/>
            <person name="Miller A.N."/>
            <person name="Grigoriev I.V."/>
            <person name="Debuchy R."/>
            <person name="Gladieux P."/>
            <person name="Thoren M.H."/>
            <person name="Johannesson H."/>
        </authorList>
    </citation>
    <scope>NUCLEOTIDE SEQUENCE</scope>
    <source>
        <strain evidence="2">CBS 731.68</strain>
    </source>
</reference>
<comment type="caution">
    <text evidence="2">The sequence shown here is derived from an EMBL/GenBank/DDBJ whole genome shotgun (WGS) entry which is preliminary data.</text>
</comment>
<sequence length="205" mass="22882">MKIGVPHFGRSAYSAVFLPLSGRRGWLMASPFCFARAKLTFKTQALNVDRVGRQVTGATGAGPRAGYQGAHRDERIYSYPSHSIRLATQISSLIGRSYSALAPKTGVGFPVGGHSGQEVRRVFTFLLTTTYCRCSSSGMPTHPLYISLRILMDDAAPERREPRPERSPHANRRNHTTIRSKSPCWARWRGGVVGRRGRKWRLAER</sequence>
<organism evidence="2 3">
    <name type="scientific">Parathielavia appendiculata</name>
    <dbReference type="NCBI Taxonomy" id="2587402"/>
    <lineage>
        <taxon>Eukaryota</taxon>
        <taxon>Fungi</taxon>
        <taxon>Dikarya</taxon>
        <taxon>Ascomycota</taxon>
        <taxon>Pezizomycotina</taxon>
        <taxon>Sordariomycetes</taxon>
        <taxon>Sordariomycetidae</taxon>
        <taxon>Sordariales</taxon>
        <taxon>Chaetomiaceae</taxon>
        <taxon>Parathielavia</taxon>
    </lineage>
</organism>
<accession>A0AAN6TTF8</accession>
<name>A0AAN6TTF8_9PEZI</name>
<feature type="compositionally biased region" description="Basic and acidic residues" evidence="1">
    <location>
        <begin position="157"/>
        <end position="168"/>
    </location>
</feature>
<gene>
    <name evidence="2" type="ORF">N657DRAFT_244732</name>
</gene>
<dbReference type="EMBL" id="MU853243">
    <property type="protein sequence ID" value="KAK4119951.1"/>
    <property type="molecule type" value="Genomic_DNA"/>
</dbReference>
<evidence type="ECO:0000256" key="1">
    <source>
        <dbReference type="SAM" id="MobiDB-lite"/>
    </source>
</evidence>
<keyword evidence="3" id="KW-1185">Reference proteome</keyword>
<reference evidence="2" key="1">
    <citation type="journal article" date="2023" name="Mol. Phylogenet. Evol.">
        <title>Genome-scale phylogeny and comparative genomics of the fungal order Sordariales.</title>
        <authorList>
            <person name="Hensen N."/>
            <person name="Bonometti L."/>
            <person name="Westerberg I."/>
            <person name="Brannstrom I.O."/>
            <person name="Guillou S."/>
            <person name="Cros-Aarteil S."/>
            <person name="Calhoun S."/>
            <person name="Haridas S."/>
            <person name="Kuo A."/>
            <person name="Mondo S."/>
            <person name="Pangilinan J."/>
            <person name="Riley R."/>
            <person name="LaButti K."/>
            <person name="Andreopoulos B."/>
            <person name="Lipzen A."/>
            <person name="Chen C."/>
            <person name="Yan M."/>
            <person name="Daum C."/>
            <person name="Ng V."/>
            <person name="Clum A."/>
            <person name="Steindorff A."/>
            <person name="Ohm R.A."/>
            <person name="Martin F."/>
            <person name="Silar P."/>
            <person name="Natvig D.O."/>
            <person name="Lalanne C."/>
            <person name="Gautier V."/>
            <person name="Ament-Velasquez S.L."/>
            <person name="Kruys A."/>
            <person name="Hutchinson M.I."/>
            <person name="Powell A.J."/>
            <person name="Barry K."/>
            <person name="Miller A.N."/>
            <person name="Grigoriev I.V."/>
            <person name="Debuchy R."/>
            <person name="Gladieux P."/>
            <person name="Hiltunen Thoren M."/>
            <person name="Johannesson H."/>
        </authorList>
    </citation>
    <scope>NUCLEOTIDE SEQUENCE</scope>
    <source>
        <strain evidence="2">CBS 731.68</strain>
    </source>
</reference>
<protein>
    <submittedName>
        <fullName evidence="2">Uncharacterized protein</fullName>
    </submittedName>
</protein>
<evidence type="ECO:0000313" key="2">
    <source>
        <dbReference type="EMBL" id="KAK4119951.1"/>
    </source>
</evidence>
<evidence type="ECO:0000313" key="3">
    <source>
        <dbReference type="Proteomes" id="UP001302602"/>
    </source>
</evidence>
<dbReference type="RefSeq" id="XP_062643724.1">
    <property type="nucleotide sequence ID" value="XM_062786400.1"/>
</dbReference>
<feature type="region of interest" description="Disordered" evidence="1">
    <location>
        <begin position="157"/>
        <end position="177"/>
    </location>
</feature>